<dbReference type="Proteomes" id="UP000007305">
    <property type="component" value="Chromosome 9"/>
</dbReference>
<feature type="domain" description="Cyclin N-terminal" evidence="3">
    <location>
        <begin position="41"/>
        <end position="99"/>
    </location>
</feature>
<dbReference type="SUPFAM" id="SSF158639">
    <property type="entry name" value="ENT-like"/>
    <property type="match status" value="1"/>
</dbReference>
<dbReference type="Pfam" id="PF00134">
    <property type="entry name" value="Cyclin_N"/>
    <property type="match status" value="1"/>
</dbReference>
<reference evidence="4" key="3">
    <citation type="submission" date="2021-05" db="UniProtKB">
        <authorList>
            <consortium name="EnsemblPlants"/>
        </authorList>
    </citation>
    <scope>IDENTIFICATION</scope>
    <source>
        <strain evidence="4">cv. B73</strain>
    </source>
</reference>
<dbReference type="InParanoid" id="A0A804QZW9"/>
<keyword evidence="1" id="KW-0132">Cell division</keyword>
<evidence type="ECO:0000313" key="5">
    <source>
        <dbReference type="Proteomes" id="UP000007305"/>
    </source>
</evidence>
<keyword evidence="2" id="KW-0131">Cell cycle</keyword>
<reference evidence="4" key="2">
    <citation type="submission" date="2019-07" db="EMBL/GenBank/DDBJ databases">
        <authorList>
            <person name="Seetharam A."/>
            <person name="Woodhouse M."/>
            <person name="Cannon E."/>
        </authorList>
    </citation>
    <scope>NUCLEOTIDE SEQUENCE [LARGE SCALE GENOMIC DNA]</scope>
    <source>
        <strain evidence="4">cv. B73</strain>
    </source>
</reference>
<dbReference type="InterPro" id="IPR036142">
    <property type="entry name" value="ENT_dom-like_sf"/>
</dbReference>
<evidence type="ECO:0000256" key="1">
    <source>
        <dbReference type="ARBA" id="ARBA00022618"/>
    </source>
</evidence>
<dbReference type="InterPro" id="IPR036915">
    <property type="entry name" value="Cyclin-like_sf"/>
</dbReference>
<protein>
    <recommendedName>
        <fullName evidence="3">Cyclin N-terminal domain-containing protein</fullName>
    </recommendedName>
</protein>
<reference evidence="5" key="1">
    <citation type="journal article" date="2009" name="Science">
        <title>The B73 maize genome: complexity, diversity, and dynamics.</title>
        <authorList>
            <person name="Schnable P.S."/>
            <person name="Ware D."/>
            <person name="Fulton R.S."/>
            <person name="Stein J.C."/>
            <person name="Wei F."/>
            <person name="Pasternak S."/>
            <person name="Liang C."/>
            <person name="Zhang J."/>
            <person name="Fulton L."/>
            <person name="Graves T.A."/>
            <person name="Minx P."/>
            <person name="Reily A.D."/>
            <person name="Courtney L."/>
            <person name="Kruchowski S.S."/>
            <person name="Tomlinson C."/>
            <person name="Strong C."/>
            <person name="Delehaunty K."/>
            <person name="Fronick C."/>
            <person name="Courtney B."/>
            <person name="Rock S.M."/>
            <person name="Belter E."/>
            <person name="Du F."/>
            <person name="Kim K."/>
            <person name="Abbott R.M."/>
            <person name="Cotton M."/>
            <person name="Levy A."/>
            <person name="Marchetto P."/>
            <person name="Ochoa K."/>
            <person name="Jackson S.M."/>
            <person name="Gillam B."/>
            <person name="Chen W."/>
            <person name="Yan L."/>
            <person name="Higginbotham J."/>
            <person name="Cardenas M."/>
            <person name="Waligorski J."/>
            <person name="Applebaum E."/>
            <person name="Phelps L."/>
            <person name="Falcone J."/>
            <person name="Kanchi K."/>
            <person name="Thane T."/>
            <person name="Scimone A."/>
            <person name="Thane N."/>
            <person name="Henke J."/>
            <person name="Wang T."/>
            <person name="Ruppert J."/>
            <person name="Shah N."/>
            <person name="Rotter K."/>
            <person name="Hodges J."/>
            <person name="Ingenthron E."/>
            <person name="Cordes M."/>
            <person name="Kohlberg S."/>
            <person name="Sgro J."/>
            <person name="Delgado B."/>
            <person name="Mead K."/>
            <person name="Chinwalla A."/>
            <person name="Leonard S."/>
            <person name="Crouse K."/>
            <person name="Collura K."/>
            <person name="Kudrna D."/>
            <person name="Currie J."/>
            <person name="He R."/>
            <person name="Angelova A."/>
            <person name="Rajasekar S."/>
            <person name="Mueller T."/>
            <person name="Lomeli R."/>
            <person name="Scara G."/>
            <person name="Ko A."/>
            <person name="Delaney K."/>
            <person name="Wissotski M."/>
            <person name="Lopez G."/>
            <person name="Campos D."/>
            <person name="Braidotti M."/>
            <person name="Ashley E."/>
            <person name="Golser W."/>
            <person name="Kim H."/>
            <person name="Lee S."/>
            <person name="Lin J."/>
            <person name="Dujmic Z."/>
            <person name="Kim W."/>
            <person name="Talag J."/>
            <person name="Zuccolo A."/>
            <person name="Fan C."/>
            <person name="Sebastian A."/>
            <person name="Kramer M."/>
            <person name="Spiegel L."/>
            <person name="Nascimento L."/>
            <person name="Zutavern T."/>
            <person name="Miller B."/>
            <person name="Ambroise C."/>
            <person name="Muller S."/>
            <person name="Spooner W."/>
            <person name="Narechania A."/>
            <person name="Ren L."/>
            <person name="Wei S."/>
            <person name="Kumari S."/>
            <person name="Faga B."/>
            <person name="Levy M.J."/>
            <person name="McMahan L."/>
            <person name="Van Buren P."/>
            <person name="Vaughn M.W."/>
            <person name="Ying K."/>
            <person name="Yeh C.-T."/>
            <person name="Emrich S.J."/>
            <person name="Jia Y."/>
            <person name="Kalyanaraman A."/>
            <person name="Hsia A.-P."/>
            <person name="Barbazuk W.B."/>
            <person name="Baucom R.S."/>
            <person name="Brutnell T.P."/>
            <person name="Carpita N.C."/>
            <person name="Chaparro C."/>
            <person name="Chia J.-M."/>
            <person name="Deragon J.-M."/>
            <person name="Estill J.C."/>
            <person name="Fu Y."/>
            <person name="Jeddeloh J.A."/>
            <person name="Han Y."/>
            <person name="Lee H."/>
            <person name="Li P."/>
            <person name="Lisch D.R."/>
            <person name="Liu S."/>
            <person name="Liu Z."/>
            <person name="Nagel D.H."/>
            <person name="McCann M.C."/>
            <person name="SanMiguel P."/>
            <person name="Myers A.M."/>
            <person name="Nettleton D."/>
            <person name="Nguyen J."/>
            <person name="Penning B.W."/>
            <person name="Ponnala L."/>
            <person name="Schneider K.L."/>
            <person name="Schwartz D.C."/>
            <person name="Sharma A."/>
            <person name="Soderlund C."/>
            <person name="Springer N.M."/>
            <person name="Sun Q."/>
            <person name="Wang H."/>
            <person name="Waterman M."/>
            <person name="Westerman R."/>
            <person name="Wolfgruber T.K."/>
            <person name="Yang L."/>
            <person name="Yu Y."/>
            <person name="Zhang L."/>
            <person name="Zhou S."/>
            <person name="Zhu Q."/>
            <person name="Bennetzen J.L."/>
            <person name="Dawe R.K."/>
            <person name="Jiang J."/>
            <person name="Jiang N."/>
            <person name="Presting G.G."/>
            <person name="Wessler S.R."/>
            <person name="Aluru S."/>
            <person name="Martienssen R.A."/>
            <person name="Clifton S.W."/>
            <person name="McCombie W.R."/>
            <person name="Wing R.A."/>
            <person name="Wilson R.K."/>
        </authorList>
    </citation>
    <scope>NUCLEOTIDE SEQUENCE [LARGE SCALE GENOMIC DNA]</scope>
    <source>
        <strain evidence="5">cv. B73</strain>
    </source>
</reference>
<name>A0A804QZW9_MAIZE</name>
<dbReference type="InterPro" id="IPR006671">
    <property type="entry name" value="Cyclin_N"/>
</dbReference>
<dbReference type="Gramene" id="Zm00001eb373590_T001">
    <property type="protein sequence ID" value="Zm00001eb373590_P001"/>
    <property type="gene ID" value="Zm00001eb373590"/>
</dbReference>
<accession>A0A804QZW9</accession>
<dbReference type="EnsemblPlants" id="Zm00001eb373590_T001">
    <property type="protein sequence ID" value="Zm00001eb373590_P001"/>
    <property type="gene ID" value="Zm00001eb373590"/>
</dbReference>
<proteinExistence type="predicted"/>
<keyword evidence="5" id="KW-1185">Reference proteome</keyword>
<organism evidence="4 5">
    <name type="scientific">Zea mays</name>
    <name type="common">Maize</name>
    <dbReference type="NCBI Taxonomy" id="4577"/>
    <lineage>
        <taxon>Eukaryota</taxon>
        <taxon>Viridiplantae</taxon>
        <taxon>Streptophyta</taxon>
        <taxon>Embryophyta</taxon>
        <taxon>Tracheophyta</taxon>
        <taxon>Spermatophyta</taxon>
        <taxon>Magnoliopsida</taxon>
        <taxon>Liliopsida</taxon>
        <taxon>Poales</taxon>
        <taxon>Poaceae</taxon>
        <taxon>PACMAD clade</taxon>
        <taxon>Panicoideae</taxon>
        <taxon>Andropogonodae</taxon>
        <taxon>Andropogoneae</taxon>
        <taxon>Tripsacinae</taxon>
        <taxon>Zea</taxon>
    </lineage>
</organism>
<dbReference type="AlphaFoldDB" id="A0A804QZW9"/>
<dbReference type="PANTHER" id="PTHR10177">
    <property type="entry name" value="CYCLINS"/>
    <property type="match status" value="1"/>
</dbReference>
<dbReference type="CDD" id="cd20544">
    <property type="entry name" value="CYCLIN_AtCycD-like_rpt2"/>
    <property type="match status" value="1"/>
</dbReference>
<dbReference type="GO" id="GO:0051301">
    <property type="term" value="P:cell division"/>
    <property type="evidence" value="ECO:0007669"/>
    <property type="project" value="UniProtKB-KW"/>
</dbReference>
<dbReference type="Gene3D" id="1.10.472.10">
    <property type="entry name" value="Cyclin-like"/>
    <property type="match status" value="2"/>
</dbReference>
<dbReference type="InterPro" id="IPR039361">
    <property type="entry name" value="Cyclin"/>
</dbReference>
<evidence type="ECO:0000259" key="3">
    <source>
        <dbReference type="Pfam" id="PF00134"/>
    </source>
</evidence>
<sequence>MMAAGGAAYDFCAPRFYAPAPNPAPPLCSLRRADADQQPWMPQLLFVACLTIAAKMEETVVLRRLDIHQNQVPSEKYSFDLDAIQRMEIYVLDSLNWRMQVVTPFSYINYFVDKFTGGKPLSCGFISRRTEIVLGSLEATKLLQFRPFEMAAVVLSAAAESQVIAFSGALLASNIPVNKVKLLSELKNELRISHIEHNEVLMKIILNEHVKSLRLTSPAVSLSRQMGIATICELVAKERRRCGMRGNRANERREEREVIRKNDVATKECVVEGLEAPEVDLHVRG</sequence>
<evidence type="ECO:0000313" key="4">
    <source>
        <dbReference type="EnsemblPlants" id="Zm00001eb373590_P001"/>
    </source>
</evidence>
<evidence type="ECO:0000256" key="2">
    <source>
        <dbReference type="ARBA" id="ARBA00023306"/>
    </source>
</evidence>
<dbReference type="SUPFAM" id="SSF47954">
    <property type="entry name" value="Cyclin-like"/>
    <property type="match status" value="1"/>
</dbReference>